<evidence type="ECO:0000313" key="1">
    <source>
        <dbReference type="EMBL" id="PIR68430.1"/>
    </source>
</evidence>
<sequence>MTGRVDWYRVEEFRIIYHKNGKVLVENLGLTTYKRAFKKYMNWSKANPHGTEKGEVSYSEVAVKIEF</sequence>
<dbReference type="AlphaFoldDB" id="A0A2H0TBM6"/>
<proteinExistence type="predicted"/>
<comment type="caution">
    <text evidence="1">The sequence shown here is derived from an EMBL/GenBank/DDBJ whole genome shotgun (WGS) entry which is preliminary data.</text>
</comment>
<protein>
    <submittedName>
        <fullName evidence="1">Uncharacterized protein</fullName>
    </submittedName>
</protein>
<evidence type="ECO:0000313" key="2">
    <source>
        <dbReference type="Proteomes" id="UP000230094"/>
    </source>
</evidence>
<dbReference type="EMBL" id="PFCQ01000005">
    <property type="protein sequence ID" value="PIR68430.1"/>
    <property type="molecule type" value="Genomic_DNA"/>
</dbReference>
<reference evidence="2" key="1">
    <citation type="submission" date="2017-09" db="EMBL/GenBank/DDBJ databases">
        <title>Depth-based differentiation of microbial function through sediment-hosted aquifers and enrichment of novel symbionts in the deep terrestrial subsurface.</title>
        <authorList>
            <person name="Probst A.J."/>
            <person name="Ladd B."/>
            <person name="Jarett J.K."/>
            <person name="Geller-Mcgrath D.E."/>
            <person name="Sieber C.M.K."/>
            <person name="Emerson J.B."/>
            <person name="Anantharaman K."/>
            <person name="Thomas B.C."/>
            <person name="Malmstrom R."/>
            <person name="Stieglmeier M."/>
            <person name="Klingl A."/>
            <person name="Woyke T."/>
            <person name="Ryan C.M."/>
            <person name="Banfield J.F."/>
        </authorList>
    </citation>
    <scope>NUCLEOTIDE SEQUENCE [LARGE SCALE GENOMIC DNA]</scope>
</reference>
<accession>A0A2H0TBM6</accession>
<organism evidence="1 2">
    <name type="scientific">Candidatus Nomurabacteria bacterium CG10_big_fil_rev_8_21_14_0_10_35_16</name>
    <dbReference type="NCBI Taxonomy" id="1974731"/>
    <lineage>
        <taxon>Bacteria</taxon>
        <taxon>Candidatus Nomuraibacteriota</taxon>
    </lineage>
</organism>
<gene>
    <name evidence="1" type="ORF">COU49_01015</name>
</gene>
<name>A0A2H0TBM6_9BACT</name>
<dbReference type="Proteomes" id="UP000230094">
    <property type="component" value="Unassembled WGS sequence"/>
</dbReference>